<dbReference type="AlphaFoldDB" id="A0A974CGQ1"/>
<name>A0A974CGQ1_XENLA</name>
<sequence length="71" mass="8146">MMYKILSHSFSYVCWLKSQACRIMPYVYYLARCIELVLPIIQSSIVLKDVTLKEEYVGKKLEAVGLISVLG</sequence>
<accession>A0A974CGQ1</accession>
<dbReference type="EMBL" id="CM004478">
    <property type="protein sequence ID" value="OCT73060.1"/>
    <property type="molecule type" value="Genomic_DNA"/>
</dbReference>
<evidence type="ECO:0000313" key="2">
    <source>
        <dbReference type="Proteomes" id="UP000694892"/>
    </source>
</evidence>
<protein>
    <submittedName>
        <fullName evidence="1">Uncharacterized protein</fullName>
    </submittedName>
</protein>
<organism evidence="1 2">
    <name type="scientific">Xenopus laevis</name>
    <name type="common">African clawed frog</name>
    <dbReference type="NCBI Taxonomy" id="8355"/>
    <lineage>
        <taxon>Eukaryota</taxon>
        <taxon>Metazoa</taxon>
        <taxon>Chordata</taxon>
        <taxon>Craniata</taxon>
        <taxon>Vertebrata</taxon>
        <taxon>Euteleostomi</taxon>
        <taxon>Amphibia</taxon>
        <taxon>Batrachia</taxon>
        <taxon>Anura</taxon>
        <taxon>Pipoidea</taxon>
        <taxon>Pipidae</taxon>
        <taxon>Xenopodinae</taxon>
        <taxon>Xenopus</taxon>
        <taxon>Xenopus</taxon>
    </lineage>
</organism>
<evidence type="ECO:0000313" key="1">
    <source>
        <dbReference type="EMBL" id="OCT73060.1"/>
    </source>
</evidence>
<proteinExistence type="predicted"/>
<gene>
    <name evidence="1" type="ORF">XELAEV_18036039mg</name>
</gene>
<dbReference type="Proteomes" id="UP000694892">
    <property type="component" value="Chromosome 7L"/>
</dbReference>
<reference evidence="2" key="1">
    <citation type="journal article" date="2016" name="Nature">
        <title>Genome evolution in the allotetraploid frog Xenopus laevis.</title>
        <authorList>
            <person name="Session A.M."/>
            <person name="Uno Y."/>
            <person name="Kwon T."/>
            <person name="Chapman J.A."/>
            <person name="Toyoda A."/>
            <person name="Takahashi S."/>
            <person name="Fukui A."/>
            <person name="Hikosaka A."/>
            <person name="Suzuki A."/>
            <person name="Kondo M."/>
            <person name="van Heeringen S.J."/>
            <person name="Quigley I."/>
            <person name="Heinz S."/>
            <person name="Ogino H."/>
            <person name="Ochi H."/>
            <person name="Hellsten U."/>
            <person name="Lyons J.B."/>
            <person name="Simakov O."/>
            <person name="Putnam N."/>
            <person name="Stites J."/>
            <person name="Kuroki Y."/>
            <person name="Tanaka T."/>
            <person name="Michiue T."/>
            <person name="Watanabe M."/>
            <person name="Bogdanovic O."/>
            <person name="Lister R."/>
            <person name="Georgiou G."/>
            <person name="Paranjpe S.S."/>
            <person name="van Kruijsbergen I."/>
            <person name="Shu S."/>
            <person name="Carlson J."/>
            <person name="Kinoshita T."/>
            <person name="Ohta Y."/>
            <person name="Mawaribuchi S."/>
            <person name="Jenkins J."/>
            <person name="Grimwood J."/>
            <person name="Schmutz J."/>
            <person name="Mitros T."/>
            <person name="Mozaffari S.V."/>
            <person name="Suzuki Y."/>
            <person name="Haramoto Y."/>
            <person name="Yamamoto T.S."/>
            <person name="Takagi C."/>
            <person name="Heald R."/>
            <person name="Miller K."/>
            <person name="Haudenschild C."/>
            <person name="Kitzman J."/>
            <person name="Nakayama T."/>
            <person name="Izutsu Y."/>
            <person name="Robert J."/>
            <person name="Fortriede J."/>
            <person name="Burns K."/>
            <person name="Lotay V."/>
            <person name="Karimi K."/>
            <person name="Yasuoka Y."/>
            <person name="Dichmann D.S."/>
            <person name="Flajnik M.F."/>
            <person name="Houston D.W."/>
            <person name="Shendure J."/>
            <person name="DuPasquier L."/>
            <person name="Vize P.D."/>
            <person name="Zorn A.M."/>
            <person name="Ito M."/>
            <person name="Marcotte E.M."/>
            <person name="Wallingford J.B."/>
            <person name="Ito Y."/>
            <person name="Asashima M."/>
            <person name="Ueno N."/>
            <person name="Matsuda Y."/>
            <person name="Veenstra G.J."/>
            <person name="Fujiyama A."/>
            <person name="Harland R.M."/>
            <person name="Taira M."/>
            <person name="Rokhsar D.S."/>
        </authorList>
    </citation>
    <scope>NUCLEOTIDE SEQUENCE [LARGE SCALE GENOMIC DNA]</scope>
    <source>
        <strain evidence="2">J</strain>
    </source>
</reference>